<evidence type="ECO:0000256" key="4">
    <source>
        <dbReference type="SAM" id="MobiDB-lite"/>
    </source>
</evidence>
<accession>A0A258FW68</accession>
<gene>
    <name evidence="6" type="ORF">B7Z01_00335</name>
</gene>
<dbReference type="SUPFAM" id="SSF52540">
    <property type="entry name" value="P-loop containing nucleoside triphosphate hydrolases"/>
    <property type="match status" value="2"/>
</dbReference>
<protein>
    <submittedName>
        <fullName evidence="6">Elongation factor 3</fullName>
    </submittedName>
</protein>
<comment type="caution">
    <text evidence="6">The sequence shown here is derived from an EMBL/GenBank/DDBJ whole genome shotgun (WGS) entry which is preliminary data.</text>
</comment>
<dbReference type="GO" id="GO:0016887">
    <property type="term" value="F:ATP hydrolysis activity"/>
    <property type="evidence" value="ECO:0007669"/>
    <property type="project" value="InterPro"/>
</dbReference>
<dbReference type="InterPro" id="IPR051309">
    <property type="entry name" value="ABCF_ATPase"/>
</dbReference>
<keyword evidence="6" id="KW-0648">Protein biosynthesis</keyword>
<evidence type="ECO:0000256" key="1">
    <source>
        <dbReference type="ARBA" id="ARBA00022741"/>
    </source>
</evidence>
<dbReference type="AlphaFoldDB" id="A0A258FW68"/>
<feature type="region of interest" description="Disordered" evidence="4">
    <location>
        <begin position="543"/>
        <end position="581"/>
    </location>
</feature>
<dbReference type="GO" id="GO:0003746">
    <property type="term" value="F:translation elongation factor activity"/>
    <property type="evidence" value="ECO:0007669"/>
    <property type="project" value="UniProtKB-KW"/>
</dbReference>
<dbReference type="CDD" id="cd03221">
    <property type="entry name" value="ABCF_EF-3"/>
    <property type="match status" value="2"/>
</dbReference>
<keyword evidence="1" id="KW-0547">Nucleotide-binding</keyword>
<keyword evidence="6" id="KW-0251">Elongation factor</keyword>
<dbReference type="GO" id="GO:0003677">
    <property type="term" value="F:DNA binding"/>
    <property type="evidence" value="ECO:0007669"/>
    <property type="project" value="InterPro"/>
</dbReference>
<dbReference type="InterPro" id="IPR027417">
    <property type="entry name" value="P-loop_NTPase"/>
</dbReference>
<dbReference type="PANTHER" id="PTHR42855">
    <property type="entry name" value="ABC TRANSPORTER ATP-BINDING SUBUNIT"/>
    <property type="match status" value="1"/>
</dbReference>
<organism evidence="6 7">
    <name type="scientific">Brevundimonas subvibrioides</name>
    <dbReference type="NCBI Taxonomy" id="74313"/>
    <lineage>
        <taxon>Bacteria</taxon>
        <taxon>Pseudomonadati</taxon>
        <taxon>Pseudomonadota</taxon>
        <taxon>Alphaproteobacteria</taxon>
        <taxon>Caulobacterales</taxon>
        <taxon>Caulobacteraceae</taxon>
        <taxon>Brevundimonas</taxon>
    </lineage>
</organism>
<dbReference type="InterPro" id="IPR032524">
    <property type="entry name" value="ABC_tran_C"/>
</dbReference>
<feature type="compositionally biased region" description="Low complexity" evidence="4">
    <location>
        <begin position="302"/>
        <end position="319"/>
    </location>
</feature>
<sequence>MAPRSSARPPLVALKDVRLQDGQRPLFEGVDLAIEPRTRSCLVGRNGAGKSTLMKLVMGLIEADSGDRSVQAGTRFAYVPQEPLIVGETLLDYATSGGAEPWMAEAWLTTFGMSPEKSARGLSGGEIRRAALAKAFAEEPDLLLLDEPTNHMDILAIELLEKEIIAAKCAALIVSHDRAFLNRVTQSCHWLEHRRVRTLNKGFDAFDDWAAKVQEEEAESLRRLNKRIEAETYTFYRSITAQRTRNEGRARALEAMRQDRALRVKDIPREIHLGVDSGVTSGKLVADLKGVSKSFFSPPPGRRQAAGRPEAGESSPHGPASGGSAAGLRPAGGELEQGERVILKNFTTRVIRGDRLAIVGPNGAGKTTLVKLLLGELAPDEGTIKLGANLEPVYLDQSREGLKSDMTLWDALTPGGGDSILVRGHSKHVAAYAKDFLFQEGQLRQPISTLSGGERNRLLIARALAKPANMLVLDEPTNDLDMETLDKLEELLDGYDGTLILVSHDRDFVDRLATSTIGMNGRGDIVETPGGWTDFIRQNPGFLSRDEGRGSRVEGKAAPVAATPTPSLDPRPSTPGPQKKLSFKDQHRLKELDALIAALPADIAVHEARLADVNFYSRDPSGFDATMKALDAARAKLDAAEEEWLELEAKREALVSG</sequence>
<dbReference type="GO" id="GO:0005524">
    <property type="term" value="F:ATP binding"/>
    <property type="evidence" value="ECO:0007669"/>
    <property type="project" value="UniProtKB-KW"/>
</dbReference>
<dbReference type="InterPro" id="IPR017871">
    <property type="entry name" value="ABC_transporter-like_CS"/>
</dbReference>
<dbReference type="PROSITE" id="PS00211">
    <property type="entry name" value="ABC_TRANSPORTER_1"/>
    <property type="match status" value="2"/>
</dbReference>
<dbReference type="Proteomes" id="UP000215595">
    <property type="component" value="Unassembled WGS sequence"/>
</dbReference>
<dbReference type="Gene3D" id="1.10.287.380">
    <property type="entry name" value="Valyl-tRNA synthetase, C-terminal domain"/>
    <property type="match status" value="1"/>
</dbReference>
<dbReference type="PROSITE" id="PS50893">
    <property type="entry name" value="ABC_TRANSPORTER_2"/>
    <property type="match status" value="2"/>
</dbReference>
<dbReference type="Pfam" id="PF00005">
    <property type="entry name" value="ABC_tran"/>
    <property type="match status" value="2"/>
</dbReference>
<dbReference type="PANTHER" id="PTHR42855:SF1">
    <property type="entry name" value="ABC TRANSPORTER DOMAIN-CONTAINING PROTEIN"/>
    <property type="match status" value="1"/>
</dbReference>
<dbReference type="Gene3D" id="3.40.50.300">
    <property type="entry name" value="P-loop containing nucleotide triphosphate hydrolases"/>
    <property type="match status" value="2"/>
</dbReference>
<evidence type="ECO:0000313" key="7">
    <source>
        <dbReference type="Proteomes" id="UP000215595"/>
    </source>
</evidence>
<feature type="compositionally biased region" description="Basic and acidic residues" evidence="4">
    <location>
        <begin position="544"/>
        <end position="555"/>
    </location>
</feature>
<proteinExistence type="predicted"/>
<evidence type="ECO:0000313" key="6">
    <source>
        <dbReference type="EMBL" id="OYX36204.1"/>
    </source>
</evidence>
<dbReference type="InterPro" id="IPR003593">
    <property type="entry name" value="AAA+_ATPase"/>
</dbReference>
<feature type="region of interest" description="Disordered" evidence="4">
    <location>
        <begin position="295"/>
        <end position="331"/>
    </location>
</feature>
<dbReference type="InterPro" id="IPR037118">
    <property type="entry name" value="Val-tRNA_synth_C_sf"/>
</dbReference>
<dbReference type="Pfam" id="PF16326">
    <property type="entry name" value="ABC_tran_CTD"/>
    <property type="match status" value="1"/>
</dbReference>
<evidence type="ECO:0000256" key="2">
    <source>
        <dbReference type="ARBA" id="ARBA00022840"/>
    </source>
</evidence>
<reference evidence="6 7" key="1">
    <citation type="submission" date="2017-03" db="EMBL/GenBank/DDBJ databases">
        <title>Lifting the veil on microbial sulfur biogeochemistry in mining wastewaters.</title>
        <authorList>
            <person name="Kantor R.S."/>
            <person name="Colenbrander Nelson T."/>
            <person name="Marshall S."/>
            <person name="Bennett D."/>
            <person name="Apte S."/>
            <person name="Camacho D."/>
            <person name="Thomas B.C."/>
            <person name="Warren L.A."/>
            <person name="Banfield J.F."/>
        </authorList>
    </citation>
    <scope>NUCLEOTIDE SEQUENCE [LARGE SCALE GENOMIC DNA]</scope>
    <source>
        <strain evidence="6">32-69-9</strain>
    </source>
</reference>
<feature type="domain" description="ABC transporter" evidence="5">
    <location>
        <begin position="12"/>
        <end position="218"/>
    </location>
</feature>
<feature type="coiled-coil region" evidence="3">
    <location>
        <begin position="623"/>
        <end position="650"/>
    </location>
</feature>
<feature type="domain" description="ABC transporter" evidence="5">
    <location>
        <begin position="328"/>
        <end position="546"/>
    </location>
</feature>
<dbReference type="SMART" id="SM00382">
    <property type="entry name" value="AAA"/>
    <property type="match status" value="2"/>
</dbReference>
<name>A0A258FW68_9CAUL</name>
<evidence type="ECO:0000256" key="3">
    <source>
        <dbReference type="SAM" id="Coils"/>
    </source>
</evidence>
<dbReference type="InterPro" id="IPR003439">
    <property type="entry name" value="ABC_transporter-like_ATP-bd"/>
</dbReference>
<dbReference type="EMBL" id="NCEB01000001">
    <property type="protein sequence ID" value="OYX36204.1"/>
    <property type="molecule type" value="Genomic_DNA"/>
</dbReference>
<evidence type="ECO:0000259" key="5">
    <source>
        <dbReference type="PROSITE" id="PS50893"/>
    </source>
</evidence>
<keyword evidence="3" id="KW-0175">Coiled coil</keyword>
<keyword evidence="2" id="KW-0067">ATP-binding</keyword>